<feature type="transmembrane region" description="Helical" evidence="5">
    <location>
        <begin position="235"/>
        <end position="256"/>
    </location>
</feature>
<sequence>MGDQQDGSQDSDDADIAVSLGPASQGLQTAYLVISLIVIVAANLLIILLVCRKEYLRQPRYFLRCHLAVNDILHALVIIPRYLDLIMQSNSRFYGISCSDVRIFTSAVALSKYGIYLLMAIDIYYFICYPLQYETKVTTSRLAIGMVLVDTFSFICTSLPLILVRDAGDNVSCLTKTRSFQPAFVIRIIGMVAQGLSVLVIIGLYFIVLKEAKRQQERDEQRPVKFYKTRGFKTMAPLAILLTTTIVSTLFMTVTVAQGNARDEQPSVAVVILEKASILLNLTLSSMLNPIIYSLRLPEFRRAMREMCGRRPTAVAPAVPTSQRRVHVIEVRGCDSASNAGVGLDSTASNARECATVLGSERDVRAASNGGGPGSAE</sequence>
<evidence type="ECO:0000313" key="8">
    <source>
        <dbReference type="Proteomes" id="UP000001554"/>
    </source>
</evidence>
<dbReference type="Gene3D" id="1.20.1070.10">
    <property type="entry name" value="Rhodopsin 7-helix transmembrane proteins"/>
    <property type="match status" value="1"/>
</dbReference>
<dbReference type="InterPro" id="IPR052921">
    <property type="entry name" value="GPCR1_Superfamily_Member"/>
</dbReference>
<dbReference type="InterPro" id="IPR017452">
    <property type="entry name" value="GPCR_Rhodpsn_7TM"/>
</dbReference>
<feature type="transmembrane region" description="Helical" evidence="5">
    <location>
        <begin position="143"/>
        <end position="164"/>
    </location>
</feature>
<dbReference type="KEGG" id="bfo:118403082"/>
<dbReference type="PRINTS" id="PR00237">
    <property type="entry name" value="GPCRRHODOPSN"/>
</dbReference>
<feature type="transmembrane region" description="Helical" evidence="5">
    <location>
        <begin position="184"/>
        <end position="208"/>
    </location>
</feature>
<dbReference type="GO" id="GO:0005886">
    <property type="term" value="C:plasma membrane"/>
    <property type="evidence" value="ECO:0000318"/>
    <property type="project" value="GO_Central"/>
</dbReference>
<evidence type="ECO:0000313" key="7">
    <source>
        <dbReference type="EMBL" id="EEN59243.1"/>
    </source>
</evidence>
<dbReference type="AlphaFoldDB" id="C3YK82"/>
<feature type="domain" description="G-protein coupled receptors family 1 profile" evidence="6">
    <location>
        <begin position="42"/>
        <end position="293"/>
    </location>
</feature>
<dbReference type="SMART" id="SM01381">
    <property type="entry name" value="7TM_GPCR_Srsx"/>
    <property type="match status" value="1"/>
</dbReference>
<dbReference type="CDD" id="cd00637">
    <property type="entry name" value="7tm_classA_rhodopsin-like"/>
    <property type="match status" value="1"/>
</dbReference>
<dbReference type="InterPro" id="IPR000276">
    <property type="entry name" value="GPCR_Rhodpsn"/>
</dbReference>
<keyword evidence="2 5" id="KW-0812">Transmembrane</keyword>
<evidence type="ECO:0000256" key="3">
    <source>
        <dbReference type="ARBA" id="ARBA00022989"/>
    </source>
</evidence>
<name>C3YK82_BRAFL</name>
<dbReference type="RefSeq" id="XP_035657416.1">
    <property type="nucleotide sequence ID" value="XM_035801523.1"/>
</dbReference>
<evidence type="ECO:0000256" key="1">
    <source>
        <dbReference type="ARBA" id="ARBA00004370"/>
    </source>
</evidence>
<reference evidence="9" key="3">
    <citation type="submission" date="2025-04" db="UniProtKB">
        <authorList>
            <consortium name="RefSeq"/>
        </authorList>
    </citation>
    <scope>IDENTIFICATION</scope>
    <source>
        <strain evidence="9">S238N-H82</strain>
        <tissue evidence="9">Testes</tissue>
    </source>
</reference>
<proteinExistence type="predicted"/>
<evidence type="ECO:0000256" key="2">
    <source>
        <dbReference type="ARBA" id="ARBA00022692"/>
    </source>
</evidence>
<feature type="transmembrane region" description="Helical" evidence="5">
    <location>
        <begin position="113"/>
        <end position="131"/>
    </location>
</feature>
<feature type="transmembrane region" description="Helical" evidence="5">
    <location>
        <begin position="276"/>
        <end position="295"/>
    </location>
</feature>
<feature type="transmembrane region" description="Helical" evidence="5">
    <location>
        <begin position="29"/>
        <end position="49"/>
    </location>
</feature>
<comment type="subcellular location">
    <subcellularLocation>
        <location evidence="1">Membrane</location>
    </subcellularLocation>
</comment>
<reference evidence="8" key="2">
    <citation type="journal article" date="2020" name="Nat. Ecol. Evol.">
        <title>Deeply conserved synteny resolves early events in vertebrate evolution.</title>
        <authorList>
            <person name="Simakov O."/>
            <person name="Marletaz F."/>
            <person name="Yue J.X."/>
            <person name="O'Connell B."/>
            <person name="Jenkins J."/>
            <person name="Brandt A."/>
            <person name="Calef R."/>
            <person name="Tung C.H."/>
            <person name="Huang T.K."/>
            <person name="Schmutz J."/>
            <person name="Satoh N."/>
            <person name="Yu J.K."/>
            <person name="Putnam N.H."/>
            <person name="Green R.E."/>
            <person name="Rokhsar D.S."/>
        </authorList>
    </citation>
    <scope>NUCLEOTIDE SEQUENCE [LARGE SCALE GENOMIC DNA]</scope>
    <source>
        <strain evidence="8">S238N-H82</strain>
    </source>
</reference>
<dbReference type="PROSITE" id="PS50262">
    <property type="entry name" value="G_PROTEIN_RECEP_F1_2"/>
    <property type="match status" value="1"/>
</dbReference>
<evidence type="ECO:0000259" key="6">
    <source>
        <dbReference type="PROSITE" id="PS50262"/>
    </source>
</evidence>
<keyword evidence="8" id="KW-1185">Reference proteome</keyword>
<dbReference type="STRING" id="7739.C3YK82"/>
<dbReference type="OrthoDB" id="6147321at2759"/>
<gene>
    <name evidence="9" type="primary">LOC118403082</name>
    <name evidence="7" type="ORF">BRAFLDRAFT_93291</name>
</gene>
<dbReference type="Pfam" id="PF00001">
    <property type="entry name" value="7tm_1"/>
    <property type="match status" value="1"/>
</dbReference>
<protein>
    <submittedName>
        <fullName evidence="9">Olfactory receptor 6C3-like</fullName>
    </submittedName>
</protein>
<reference evidence="7" key="1">
    <citation type="journal article" date="2008" name="Nature">
        <title>The amphioxus genome and the evolution of the chordate karyotype.</title>
        <authorList>
            <consortium name="US DOE Joint Genome Institute (JGI-PGF)"/>
            <person name="Putnam N.H."/>
            <person name="Butts T."/>
            <person name="Ferrier D.E.K."/>
            <person name="Furlong R.F."/>
            <person name="Hellsten U."/>
            <person name="Kawashima T."/>
            <person name="Robinson-Rechavi M."/>
            <person name="Shoguchi E."/>
            <person name="Terry A."/>
            <person name="Yu J.-K."/>
            <person name="Benito-Gutierrez E.L."/>
            <person name="Dubchak I."/>
            <person name="Garcia-Fernandez J."/>
            <person name="Gibson-Brown J.J."/>
            <person name="Grigoriev I.V."/>
            <person name="Horton A.C."/>
            <person name="de Jong P.J."/>
            <person name="Jurka J."/>
            <person name="Kapitonov V.V."/>
            <person name="Kohara Y."/>
            <person name="Kuroki Y."/>
            <person name="Lindquist E."/>
            <person name="Lucas S."/>
            <person name="Osoegawa K."/>
            <person name="Pennacchio L.A."/>
            <person name="Salamov A.A."/>
            <person name="Satou Y."/>
            <person name="Sauka-Spengler T."/>
            <person name="Schmutz J."/>
            <person name="Shin-I T."/>
            <person name="Toyoda A."/>
            <person name="Bronner-Fraser M."/>
            <person name="Fujiyama A."/>
            <person name="Holland L.Z."/>
            <person name="Holland P.W.H."/>
            <person name="Satoh N."/>
            <person name="Rokhsar D.S."/>
        </authorList>
    </citation>
    <scope>NUCLEOTIDE SEQUENCE [LARGE SCALE GENOMIC DNA]</scope>
    <source>
        <strain evidence="7">S238N-H82</strain>
        <tissue evidence="7">Testes</tissue>
    </source>
</reference>
<keyword evidence="4 5" id="KW-0472">Membrane</keyword>
<evidence type="ECO:0000313" key="9">
    <source>
        <dbReference type="RefSeq" id="XP_035657416.1"/>
    </source>
</evidence>
<dbReference type="PANTHER" id="PTHR26451:SF897">
    <property type="entry name" value="TRACE AMINE-ASSOCIATED RECEPTOR 5-LIKE"/>
    <property type="match status" value="1"/>
</dbReference>
<dbReference type="GO" id="GO:0001609">
    <property type="term" value="F:G protein-coupled adenosine receptor activity"/>
    <property type="evidence" value="ECO:0000318"/>
    <property type="project" value="GO_Central"/>
</dbReference>
<keyword evidence="3 5" id="KW-1133">Transmembrane helix</keyword>
<feature type="transmembrane region" description="Helical" evidence="5">
    <location>
        <begin position="61"/>
        <end position="83"/>
    </location>
</feature>
<dbReference type="OMA" id="YGMITIC"/>
<dbReference type="InParanoid" id="C3YK82"/>
<dbReference type="SUPFAM" id="SSF81321">
    <property type="entry name" value="Family A G protein-coupled receptor-like"/>
    <property type="match status" value="1"/>
</dbReference>
<organism>
    <name type="scientific">Branchiostoma floridae</name>
    <name type="common">Florida lancelet</name>
    <name type="synonym">Amphioxus</name>
    <dbReference type="NCBI Taxonomy" id="7739"/>
    <lineage>
        <taxon>Eukaryota</taxon>
        <taxon>Metazoa</taxon>
        <taxon>Chordata</taxon>
        <taxon>Cephalochordata</taxon>
        <taxon>Leptocardii</taxon>
        <taxon>Amphioxiformes</taxon>
        <taxon>Branchiostomatidae</taxon>
        <taxon>Branchiostoma</taxon>
    </lineage>
</organism>
<dbReference type="GO" id="GO:0007186">
    <property type="term" value="P:G protein-coupled receptor signaling pathway"/>
    <property type="evidence" value="ECO:0000318"/>
    <property type="project" value="GO_Central"/>
</dbReference>
<dbReference type="eggNOG" id="ENOG502SIF0">
    <property type="taxonomic scope" value="Eukaryota"/>
</dbReference>
<dbReference type="GeneID" id="118403082"/>
<accession>C3YK82</accession>
<dbReference type="EMBL" id="GG666521">
    <property type="protein sequence ID" value="EEN59243.1"/>
    <property type="molecule type" value="Genomic_DNA"/>
</dbReference>
<evidence type="ECO:0000256" key="4">
    <source>
        <dbReference type="ARBA" id="ARBA00023136"/>
    </source>
</evidence>
<dbReference type="PANTHER" id="PTHR26451">
    <property type="entry name" value="G_PROTEIN_RECEP_F1_2 DOMAIN-CONTAINING PROTEIN"/>
    <property type="match status" value="1"/>
</dbReference>
<evidence type="ECO:0000256" key="5">
    <source>
        <dbReference type="SAM" id="Phobius"/>
    </source>
</evidence>
<dbReference type="Proteomes" id="UP000001554">
    <property type="component" value="Chromosome 16"/>
</dbReference>